<accession>A0AAN9LQY6</accession>
<sequence length="67" mass="6987">MPFHICRPFFFGILCIALVLTSGPATCDFDVECIGPCGPDCKQACRNRGDLGGGCVGIVGCCCTKKA</sequence>
<feature type="signal peptide" evidence="1">
    <location>
        <begin position="1"/>
        <end position="27"/>
    </location>
</feature>
<dbReference type="Proteomes" id="UP001367508">
    <property type="component" value="Unassembled WGS sequence"/>
</dbReference>
<gene>
    <name evidence="2" type="ORF">VNO77_19446</name>
</gene>
<comment type="caution">
    <text evidence="2">The sequence shown here is derived from an EMBL/GenBank/DDBJ whole genome shotgun (WGS) entry which is preliminary data.</text>
</comment>
<protein>
    <recommendedName>
        <fullName evidence="4">LCR</fullName>
    </recommendedName>
</protein>
<evidence type="ECO:0000256" key="1">
    <source>
        <dbReference type="SAM" id="SignalP"/>
    </source>
</evidence>
<evidence type="ECO:0000313" key="2">
    <source>
        <dbReference type="EMBL" id="KAK7338814.1"/>
    </source>
</evidence>
<feature type="chain" id="PRO_5042981728" description="LCR" evidence="1">
    <location>
        <begin position="28"/>
        <end position="67"/>
    </location>
</feature>
<name>A0AAN9LQY6_CANGL</name>
<organism evidence="2 3">
    <name type="scientific">Canavalia gladiata</name>
    <name type="common">Sword bean</name>
    <name type="synonym">Dolichos gladiatus</name>
    <dbReference type="NCBI Taxonomy" id="3824"/>
    <lineage>
        <taxon>Eukaryota</taxon>
        <taxon>Viridiplantae</taxon>
        <taxon>Streptophyta</taxon>
        <taxon>Embryophyta</taxon>
        <taxon>Tracheophyta</taxon>
        <taxon>Spermatophyta</taxon>
        <taxon>Magnoliopsida</taxon>
        <taxon>eudicotyledons</taxon>
        <taxon>Gunneridae</taxon>
        <taxon>Pentapetalae</taxon>
        <taxon>rosids</taxon>
        <taxon>fabids</taxon>
        <taxon>Fabales</taxon>
        <taxon>Fabaceae</taxon>
        <taxon>Papilionoideae</taxon>
        <taxon>50 kb inversion clade</taxon>
        <taxon>NPAAA clade</taxon>
        <taxon>indigoferoid/millettioid clade</taxon>
        <taxon>Phaseoleae</taxon>
        <taxon>Canavalia</taxon>
    </lineage>
</organism>
<reference evidence="2 3" key="1">
    <citation type="submission" date="2024-01" db="EMBL/GenBank/DDBJ databases">
        <title>The genomes of 5 underutilized Papilionoideae crops provide insights into root nodulation and disease resistanc.</title>
        <authorList>
            <person name="Jiang F."/>
        </authorList>
    </citation>
    <scope>NUCLEOTIDE SEQUENCE [LARGE SCALE GENOMIC DNA]</scope>
    <source>
        <strain evidence="2">LVBAO_FW01</strain>
        <tissue evidence="2">Leaves</tissue>
    </source>
</reference>
<dbReference type="AlphaFoldDB" id="A0AAN9LQY6"/>
<dbReference type="EMBL" id="JAYMYQ010000004">
    <property type="protein sequence ID" value="KAK7338814.1"/>
    <property type="molecule type" value="Genomic_DNA"/>
</dbReference>
<proteinExistence type="predicted"/>
<evidence type="ECO:0008006" key="4">
    <source>
        <dbReference type="Google" id="ProtNLM"/>
    </source>
</evidence>
<keyword evidence="3" id="KW-1185">Reference proteome</keyword>
<keyword evidence="1" id="KW-0732">Signal</keyword>
<evidence type="ECO:0000313" key="3">
    <source>
        <dbReference type="Proteomes" id="UP001367508"/>
    </source>
</evidence>